<proteinExistence type="predicted"/>
<dbReference type="Pfam" id="PF06951">
    <property type="entry name" value="PLA2G12"/>
    <property type="match status" value="1"/>
</dbReference>
<evidence type="ECO:0000313" key="4">
    <source>
        <dbReference type="EMBL" id="CRL01605.1"/>
    </source>
</evidence>
<evidence type="ECO:0000256" key="2">
    <source>
        <dbReference type="ARBA" id="ARBA00022525"/>
    </source>
</evidence>
<dbReference type="Proteomes" id="UP000183832">
    <property type="component" value="Unassembled WGS sequence"/>
</dbReference>
<organism evidence="4 5">
    <name type="scientific">Clunio marinus</name>
    <dbReference type="NCBI Taxonomy" id="568069"/>
    <lineage>
        <taxon>Eukaryota</taxon>
        <taxon>Metazoa</taxon>
        <taxon>Ecdysozoa</taxon>
        <taxon>Arthropoda</taxon>
        <taxon>Hexapoda</taxon>
        <taxon>Insecta</taxon>
        <taxon>Pterygota</taxon>
        <taxon>Neoptera</taxon>
        <taxon>Endopterygota</taxon>
        <taxon>Diptera</taxon>
        <taxon>Nematocera</taxon>
        <taxon>Chironomoidea</taxon>
        <taxon>Chironomidae</taxon>
        <taxon>Clunio</taxon>
    </lineage>
</organism>
<dbReference type="GO" id="GO:0005509">
    <property type="term" value="F:calcium ion binding"/>
    <property type="evidence" value="ECO:0007669"/>
    <property type="project" value="InterPro"/>
</dbReference>
<dbReference type="SUPFAM" id="SSF48619">
    <property type="entry name" value="Phospholipase A2, PLA2"/>
    <property type="match status" value="1"/>
</dbReference>
<dbReference type="AlphaFoldDB" id="A0A1J1IMZ4"/>
<dbReference type="GO" id="GO:0050482">
    <property type="term" value="P:arachidonate secretion"/>
    <property type="evidence" value="ECO:0007669"/>
    <property type="project" value="InterPro"/>
</dbReference>
<dbReference type="InterPro" id="IPR036444">
    <property type="entry name" value="PLipase_A2_dom_sf"/>
</dbReference>
<dbReference type="InterPro" id="IPR010711">
    <property type="entry name" value="PLA2G12"/>
</dbReference>
<dbReference type="PROSITE" id="PS00118">
    <property type="entry name" value="PA2_HIS"/>
    <property type="match status" value="1"/>
</dbReference>
<dbReference type="Gene3D" id="1.20.90.10">
    <property type="entry name" value="Phospholipase A2 domain"/>
    <property type="match status" value="1"/>
</dbReference>
<dbReference type="GO" id="GO:0005576">
    <property type="term" value="C:extracellular region"/>
    <property type="evidence" value="ECO:0007669"/>
    <property type="project" value="UniProtKB-SubCell"/>
</dbReference>
<dbReference type="InterPro" id="IPR033113">
    <property type="entry name" value="PLA2_histidine"/>
</dbReference>
<keyword evidence="2" id="KW-0964">Secreted</keyword>
<evidence type="ECO:0000256" key="3">
    <source>
        <dbReference type="SAM" id="MobiDB-lite"/>
    </source>
</evidence>
<name>A0A1J1IMZ4_9DIPT</name>
<dbReference type="STRING" id="568069.A0A1J1IMZ4"/>
<feature type="region of interest" description="Disordered" evidence="3">
    <location>
        <begin position="190"/>
        <end position="219"/>
    </location>
</feature>
<comment type="subcellular location">
    <subcellularLocation>
        <location evidence="1">Secreted</location>
    </subcellularLocation>
</comment>
<dbReference type="GO" id="GO:0006644">
    <property type="term" value="P:phospholipid metabolic process"/>
    <property type="evidence" value="ECO:0007669"/>
    <property type="project" value="InterPro"/>
</dbReference>
<keyword evidence="5" id="KW-1185">Reference proteome</keyword>
<protein>
    <submittedName>
        <fullName evidence="4">CLUMA_CG014167, isoform A</fullName>
    </submittedName>
</protein>
<reference evidence="4 5" key="1">
    <citation type="submission" date="2015-04" db="EMBL/GenBank/DDBJ databases">
        <authorList>
            <person name="Syromyatnikov M.Y."/>
            <person name="Popov V.N."/>
        </authorList>
    </citation>
    <scope>NUCLEOTIDE SEQUENCE [LARGE SCALE GENOMIC DNA]</scope>
</reference>
<dbReference type="GO" id="GO:0016042">
    <property type="term" value="P:lipid catabolic process"/>
    <property type="evidence" value="ECO:0007669"/>
    <property type="project" value="InterPro"/>
</dbReference>
<gene>
    <name evidence="4" type="ORF">CLUMA_CG014167</name>
</gene>
<sequence>MHFPYMKVLVYVLTFVGYCYSGYGSSILSSLRDAVLSAEIIFGDVFKNVISVSKKFKTVHEIFDSAVEENCVYECPEKQRPIKNKLHLPSSDGCGSLGMKIDTEYLPAPEMARCCDAHDICYDTCNSDKELCDLEFKRCLYKYCDTFEKGSAADIVMKGCKAAAKMLFTGTMTLGCKSYLDSQQRACYCPPTSKSGKDRDKYSGKKPKDKKNWRSNDEI</sequence>
<dbReference type="PANTHER" id="PTHR12824:SF8">
    <property type="entry name" value="GXIVSPLA2, ISOFORM A"/>
    <property type="match status" value="1"/>
</dbReference>
<accession>A0A1J1IMZ4</accession>
<dbReference type="OrthoDB" id="3935740at2759"/>
<dbReference type="PANTHER" id="PTHR12824">
    <property type="entry name" value="GROUP XII SECRETORY PHOSPHOLIPASE A2 FAMILY MEMBER"/>
    <property type="match status" value="1"/>
</dbReference>
<feature type="compositionally biased region" description="Basic and acidic residues" evidence="3">
    <location>
        <begin position="210"/>
        <end position="219"/>
    </location>
</feature>
<dbReference type="GO" id="GO:0004623">
    <property type="term" value="F:phospholipase A2 activity"/>
    <property type="evidence" value="ECO:0007669"/>
    <property type="project" value="InterPro"/>
</dbReference>
<evidence type="ECO:0000313" key="5">
    <source>
        <dbReference type="Proteomes" id="UP000183832"/>
    </source>
</evidence>
<dbReference type="EMBL" id="CVRI01000055">
    <property type="protein sequence ID" value="CRL01605.1"/>
    <property type="molecule type" value="Genomic_DNA"/>
</dbReference>
<evidence type="ECO:0000256" key="1">
    <source>
        <dbReference type="ARBA" id="ARBA00004613"/>
    </source>
</evidence>